<organism evidence="8 9">
    <name type="scientific">Photobacterium proteolyticum</name>
    <dbReference type="NCBI Taxonomy" id="1903952"/>
    <lineage>
        <taxon>Bacteria</taxon>
        <taxon>Pseudomonadati</taxon>
        <taxon>Pseudomonadota</taxon>
        <taxon>Gammaproteobacteria</taxon>
        <taxon>Vibrionales</taxon>
        <taxon>Vibrionaceae</taxon>
        <taxon>Photobacterium</taxon>
    </lineage>
</organism>
<dbReference type="PROSITE" id="PS50885">
    <property type="entry name" value="HAMP"/>
    <property type="match status" value="1"/>
</dbReference>
<dbReference type="PANTHER" id="PTHR32089:SF120">
    <property type="entry name" value="METHYL-ACCEPTING CHEMOTAXIS PROTEIN TLPQ"/>
    <property type="match status" value="1"/>
</dbReference>
<keyword evidence="5" id="KW-0812">Transmembrane</keyword>
<feature type="domain" description="Methyl-accepting transducer" evidence="6">
    <location>
        <begin position="428"/>
        <end position="664"/>
    </location>
</feature>
<dbReference type="AlphaFoldDB" id="A0A1Q9GGG6"/>
<reference evidence="8 9" key="1">
    <citation type="submission" date="2016-09" db="EMBL/GenBank/DDBJ databases">
        <title>Photobacterium proteolyticum sp. nov. a protease producing bacterium isolated from ocean sediments of Laizhou Bay.</title>
        <authorList>
            <person name="Li Y."/>
        </authorList>
    </citation>
    <scope>NUCLEOTIDE SEQUENCE [LARGE SCALE GENOMIC DNA]</scope>
    <source>
        <strain evidence="8 9">13-12</strain>
    </source>
</reference>
<sequence>MISLNSIRHQIILGAASCLFFSLVAVLLVGLKYSGHLEDMVHSKTYNFADSTLTELLEETSKFHSEQIQNQLSVAMNSAEAMASVVSGMAGATDKPNRLSREDLSLMVRDLLAGNQKFLGAYIAFEPDAWDGKDSTYESIDGKGQFNVYWTRGSDNQLKPSAVDSDRFYIQDQTKTGTRVSEWYLCPLETGRSCLIDPWAYDVQGKQVLMANLVTPIKANGRTIGMLGIDLSVNFINELALKLQRDKFGPNSHVSIITYRGVVAGDTNPVSPLGEVLSDWNQRKAQFQAGKQIWNSTEEFSSLVTPIRVGNTDTPWMLWISVPKAELLADINALQRELNSSFGDFLNSQLIAGVVISLFALGMLYVMAKRISTPIQQVVDIVRQLGQAGGDLTYRLNVTRKDETGSLMHGLNTLMASLQGMIRDIAGSVENLKLSANRSAGIAETSHQGVQQQRQELEQVATAINEMACTASEVANNVANTASSVEEANQAITRCSDVVNDSASMISQLGEEMERSTETIVELETQSHQISSILEVIRSISDQTNLLALNAAIEAARAGEHGRGFAVVADEVRQLASKTQNSTEEIQQMIDRFQSQIQLTVEAISNGQTYSRNSIESSRTAVMELEALMATTSTMQEMVCQIATAAEEQHQVTEDINRNISAITDITGKAAQSAETSSQEAKGMLTQTSDVEDKLNKFKY</sequence>
<protein>
    <recommendedName>
        <fullName evidence="10">Chemotaxis protein</fullName>
    </recommendedName>
</protein>
<dbReference type="Pfam" id="PF22673">
    <property type="entry name" value="MCP-like_PDC_1"/>
    <property type="match status" value="1"/>
</dbReference>
<dbReference type="SMART" id="SM00304">
    <property type="entry name" value="HAMP"/>
    <property type="match status" value="1"/>
</dbReference>
<evidence type="ECO:0000313" key="9">
    <source>
        <dbReference type="Proteomes" id="UP000186905"/>
    </source>
</evidence>
<evidence type="ECO:0000256" key="5">
    <source>
        <dbReference type="SAM" id="Phobius"/>
    </source>
</evidence>
<evidence type="ECO:0000256" key="1">
    <source>
        <dbReference type="ARBA" id="ARBA00004370"/>
    </source>
</evidence>
<dbReference type="Pfam" id="PF00015">
    <property type="entry name" value="MCPsignal"/>
    <property type="match status" value="1"/>
</dbReference>
<dbReference type="Gene3D" id="1.10.287.950">
    <property type="entry name" value="Methyl-accepting chemotaxis protein"/>
    <property type="match status" value="1"/>
</dbReference>
<keyword evidence="5" id="KW-1133">Transmembrane helix</keyword>
<name>A0A1Q9GGG6_9GAMM</name>
<keyword evidence="9" id="KW-1185">Reference proteome</keyword>
<dbReference type="SMART" id="SM00283">
    <property type="entry name" value="MA"/>
    <property type="match status" value="1"/>
</dbReference>
<dbReference type="GO" id="GO:0016020">
    <property type="term" value="C:membrane"/>
    <property type="evidence" value="ECO:0007669"/>
    <property type="project" value="UniProtKB-SubCell"/>
</dbReference>
<dbReference type="PANTHER" id="PTHR32089">
    <property type="entry name" value="METHYL-ACCEPTING CHEMOTAXIS PROTEIN MCPB"/>
    <property type="match status" value="1"/>
</dbReference>
<dbReference type="Pfam" id="PF00672">
    <property type="entry name" value="HAMP"/>
    <property type="match status" value="1"/>
</dbReference>
<gene>
    <name evidence="8" type="ORF">BIT28_08315</name>
</gene>
<dbReference type="OrthoDB" id="2489132at2"/>
<dbReference type="FunFam" id="1.10.287.950:FF:000001">
    <property type="entry name" value="Methyl-accepting chemotaxis sensory transducer"/>
    <property type="match status" value="1"/>
</dbReference>
<dbReference type="CDD" id="cd11386">
    <property type="entry name" value="MCP_signal"/>
    <property type="match status" value="1"/>
</dbReference>
<dbReference type="RefSeq" id="WP_075766345.1">
    <property type="nucleotide sequence ID" value="NZ_MJIL01000086.1"/>
</dbReference>
<comment type="subcellular location">
    <subcellularLocation>
        <location evidence="1">Membrane</location>
    </subcellularLocation>
</comment>
<evidence type="ECO:0000259" key="6">
    <source>
        <dbReference type="PROSITE" id="PS50111"/>
    </source>
</evidence>
<evidence type="ECO:0000256" key="3">
    <source>
        <dbReference type="ARBA" id="ARBA00029447"/>
    </source>
</evidence>
<feature type="transmembrane region" description="Helical" evidence="5">
    <location>
        <begin position="12"/>
        <end position="31"/>
    </location>
</feature>
<dbReference type="SUPFAM" id="SSF58104">
    <property type="entry name" value="Methyl-accepting chemotaxis protein (MCP) signaling domain"/>
    <property type="match status" value="1"/>
</dbReference>
<dbReference type="Gene3D" id="3.30.450.20">
    <property type="entry name" value="PAS domain"/>
    <property type="match status" value="1"/>
</dbReference>
<evidence type="ECO:0000256" key="2">
    <source>
        <dbReference type="ARBA" id="ARBA00023224"/>
    </source>
</evidence>
<dbReference type="InterPro" id="IPR004089">
    <property type="entry name" value="MCPsignal_dom"/>
</dbReference>
<dbReference type="InterPro" id="IPR003660">
    <property type="entry name" value="HAMP_dom"/>
</dbReference>
<comment type="similarity">
    <text evidence="3">Belongs to the methyl-accepting chemotaxis (MCP) protein family.</text>
</comment>
<feature type="domain" description="HAMP" evidence="7">
    <location>
        <begin position="369"/>
        <end position="423"/>
    </location>
</feature>
<dbReference type="CDD" id="cd12913">
    <property type="entry name" value="PDC1_MCP_like"/>
    <property type="match status" value="1"/>
</dbReference>
<dbReference type="Proteomes" id="UP000186905">
    <property type="component" value="Unassembled WGS sequence"/>
</dbReference>
<dbReference type="GO" id="GO:0007165">
    <property type="term" value="P:signal transduction"/>
    <property type="evidence" value="ECO:0007669"/>
    <property type="project" value="UniProtKB-KW"/>
</dbReference>
<proteinExistence type="inferred from homology"/>
<dbReference type="PROSITE" id="PS50111">
    <property type="entry name" value="CHEMOTAXIS_TRANSDUC_2"/>
    <property type="match status" value="1"/>
</dbReference>
<dbReference type="EMBL" id="MJIL01000086">
    <property type="protein sequence ID" value="OLQ73570.1"/>
    <property type="molecule type" value="Genomic_DNA"/>
</dbReference>
<dbReference type="GO" id="GO:0006935">
    <property type="term" value="P:chemotaxis"/>
    <property type="evidence" value="ECO:0007669"/>
    <property type="project" value="UniProtKB-ARBA"/>
</dbReference>
<dbReference type="STRING" id="1903952.BIT28_08315"/>
<keyword evidence="2 4" id="KW-0807">Transducer</keyword>
<evidence type="ECO:0008006" key="10">
    <source>
        <dbReference type="Google" id="ProtNLM"/>
    </source>
</evidence>
<evidence type="ECO:0000256" key="4">
    <source>
        <dbReference type="PROSITE-ProRule" id="PRU00284"/>
    </source>
</evidence>
<keyword evidence="5" id="KW-0472">Membrane</keyword>
<evidence type="ECO:0000259" key="7">
    <source>
        <dbReference type="PROSITE" id="PS50885"/>
    </source>
</evidence>
<accession>A0A1Q9GGG6</accession>
<evidence type="ECO:0000313" key="8">
    <source>
        <dbReference type="EMBL" id="OLQ73570.1"/>
    </source>
</evidence>
<dbReference type="CDD" id="cd06225">
    <property type="entry name" value="HAMP"/>
    <property type="match status" value="1"/>
</dbReference>
<comment type="caution">
    <text evidence="8">The sequence shown here is derived from an EMBL/GenBank/DDBJ whole genome shotgun (WGS) entry which is preliminary data.</text>
</comment>